<sequence length="426" mass="47921">MGSFQVAVALIGCVAYLIAAEPSNYEGHQLFLLSTAEENQLELLNKLALQEDAYDFLNSERVIVHPKHIDDFARIMQQNDIGFKIIDENVDTTIRRNFEKNQAMQRLFPYKGQGRLGTNQYYSHAVINVYLESLAQKYPHRVFLKKVGHSFEERELKALIITNGDGRNNKNVNLVDGGFHAREWISPATALYVIDQLVENFEENRDLLLDFDWVILPVVNADGYEYSQQSPDTRMWRKTRKPLFHEGGICYGTDPNRNFDFHWMEEGASGDPCSSTFAGPRPFSEPEAMVVRDLILTYGPRKGQMYLTLHSTGKLILYPWGWTSDLPDTWPDLHEVAEAGAEAIYAASGTNYTVGSSTNVLYVAAGASDDYAFNAGFPISFTMELPAGGSTGFDPPVEMIDGIVKETWAGIRAMALKVMQKYPLVD</sequence>
<evidence type="ECO:0000256" key="1">
    <source>
        <dbReference type="ARBA" id="ARBA00001947"/>
    </source>
</evidence>
<feature type="domain" description="Peptidase M14" evidence="13">
    <location>
        <begin position="120"/>
        <end position="418"/>
    </location>
</feature>
<keyword evidence="10" id="KW-1015">Disulfide bond</keyword>
<organism evidence="14 15">
    <name type="scientific">Stomoxys calcitrans</name>
    <name type="common">Stable fly</name>
    <name type="synonym">Conops calcitrans</name>
    <dbReference type="NCBI Taxonomy" id="35570"/>
    <lineage>
        <taxon>Eukaryota</taxon>
        <taxon>Metazoa</taxon>
        <taxon>Ecdysozoa</taxon>
        <taxon>Arthropoda</taxon>
        <taxon>Hexapoda</taxon>
        <taxon>Insecta</taxon>
        <taxon>Pterygota</taxon>
        <taxon>Neoptera</taxon>
        <taxon>Endopterygota</taxon>
        <taxon>Diptera</taxon>
        <taxon>Brachycera</taxon>
        <taxon>Muscomorpha</taxon>
        <taxon>Muscoidea</taxon>
        <taxon>Muscidae</taxon>
        <taxon>Stomoxys</taxon>
    </lineage>
</organism>
<dbReference type="Gene3D" id="3.30.70.340">
    <property type="entry name" value="Metallocarboxypeptidase-like"/>
    <property type="match status" value="1"/>
</dbReference>
<evidence type="ECO:0000256" key="4">
    <source>
        <dbReference type="ARBA" id="ARBA00022670"/>
    </source>
</evidence>
<keyword evidence="6 12" id="KW-0732">Signal</keyword>
<dbReference type="Pfam" id="PF02244">
    <property type="entry name" value="Propep_M14"/>
    <property type="match status" value="1"/>
</dbReference>
<dbReference type="SUPFAM" id="SSF54897">
    <property type="entry name" value="Protease propeptides/inhibitors"/>
    <property type="match status" value="1"/>
</dbReference>
<dbReference type="Proteomes" id="UP000095300">
    <property type="component" value="Unassembled WGS sequence"/>
</dbReference>
<evidence type="ECO:0000256" key="6">
    <source>
        <dbReference type="ARBA" id="ARBA00022729"/>
    </source>
</evidence>
<feature type="signal peptide" evidence="12">
    <location>
        <begin position="1"/>
        <end position="20"/>
    </location>
</feature>
<dbReference type="PRINTS" id="PR00765">
    <property type="entry name" value="CRBOXYPTASEA"/>
</dbReference>
<dbReference type="InterPro" id="IPR003146">
    <property type="entry name" value="M14A_act_pep"/>
</dbReference>
<evidence type="ECO:0000256" key="7">
    <source>
        <dbReference type="ARBA" id="ARBA00022801"/>
    </source>
</evidence>
<reference evidence="14" key="1">
    <citation type="submission" date="2020-05" db="UniProtKB">
        <authorList>
            <consortium name="EnsemblMetazoa"/>
        </authorList>
    </citation>
    <scope>IDENTIFICATION</scope>
    <source>
        <strain evidence="14">USDA</strain>
    </source>
</reference>
<evidence type="ECO:0000259" key="13">
    <source>
        <dbReference type="PROSITE" id="PS52035"/>
    </source>
</evidence>
<dbReference type="CDD" id="cd03860">
    <property type="entry name" value="M14_CP_A-B_like"/>
    <property type="match status" value="1"/>
</dbReference>
<dbReference type="PANTHER" id="PTHR11705">
    <property type="entry name" value="PROTEASE FAMILY M14 CARBOXYPEPTIDASE A,B"/>
    <property type="match status" value="1"/>
</dbReference>
<feature type="active site" description="Proton donor/acceptor" evidence="11">
    <location>
        <position position="384"/>
    </location>
</feature>
<dbReference type="PROSITE" id="PS52035">
    <property type="entry name" value="PEPTIDASE_M14"/>
    <property type="match status" value="1"/>
</dbReference>
<keyword evidence="3" id="KW-0121">Carboxypeptidase</keyword>
<proteinExistence type="inferred from homology"/>
<dbReference type="Gene3D" id="3.40.630.10">
    <property type="entry name" value="Zn peptidases"/>
    <property type="match status" value="1"/>
</dbReference>
<keyword evidence="7" id="KW-0378">Hydrolase</keyword>
<dbReference type="InterPro" id="IPR000834">
    <property type="entry name" value="Peptidase_M14"/>
</dbReference>
<evidence type="ECO:0000256" key="3">
    <source>
        <dbReference type="ARBA" id="ARBA00022645"/>
    </source>
</evidence>
<keyword evidence="5" id="KW-0479">Metal-binding</keyword>
<evidence type="ECO:0000313" key="14">
    <source>
        <dbReference type="EnsemblMetazoa" id="SCAU005384-PA"/>
    </source>
</evidence>
<name>A0A1I8P744_STOCA</name>
<evidence type="ECO:0000256" key="10">
    <source>
        <dbReference type="ARBA" id="ARBA00023157"/>
    </source>
</evidence>
<evidence type="ECO:0000256" key="9">
    <source>
        <dbReference type="ARBA" id="ARBA00023049"/>
    </source>
</evidence>
<feature type="chain" id="PRO_5009326169" description="Peptidase M14 domain-containing protein" evidence="12">
    <location>
        <begin position="21"/>
        <end position="426"/>
    </location>
</feature>
<dbReference type="AlphaFoldDB" id="A0A1I8P744"/>
<dbReference type="InterPro" id="IPR036990">
    <property type="entry name" value="M14A-like_propep"/>
</dbReference>
<comment type="similarity">
    <text evidence="2 11">Belongs to the peptidase M14 family.</text>
</comment>
<evidence type="ECO:0000256" key="2">
    <source>
        <dbReference type="ARBA" id="ARBA00005988"/>
    </source>
</evidence>
<evidence type="ECO:0000256" key="11">
    <source>
        <dbReference type="PROSITE-ProRule" id="PRU01379"/>
    </source>
</evidence>
<dbReference type="GO" id="GO:0008270">
    <property type="term" value="F:zinc ion binding"/>
    <property type="evidence" value="ECO:0007669"/>
    <property type="project" value="InterPro"/>
</dbReference>
<dbReference type="GO" id="GO:0004181">
    <property type="term" value="F:metallocarboxypeptidase activity"/>
    <property type="evidence" value="ECO:0007669"/>
    <property type="project" value="InterPro"/>
</dbReference>
<dbReference type="VEuPathDB" id="VectorBase:SCAU005384"/>
<gene>
    <name evidence="14" type="primary">106093949</name>
</gene>
<dbReference type="SUPFAM" id="SSF53187">
    <property type="entry name" value="Zn-dependent exopeptidases"/>
    <property type="match status" value="1"/>
</dbReference>
<comment type="cofactor">
    <cofactor evidence="1">
        <name>Zn(2+)</name>
        <dbReference type="ChEBI" id="CHEBI:29105"/>
    </cofactor>
</comment>
<dbReference type="SMART" id="SM00631">
    <property type="entry name" value="Zn_pept"/>
    <property type="match status" value="1"/>
</dbReference>
<dbReference type="FunFam" id="3.40.630.10:FF:000084">
    <property type="entry name" value="Carboxypeptidase B2"/>
    <property type="match status" value="1"/>
</dbReference>
<evidence type="ECO:0000256" key="12">
    <source>
        <dbReference type="SAM" id="SignalP"/>
    </source>
</evidence>
<keyword evidence="9" id="KW-0482">Metalloprotease</keyword>
<evidence type="ECO:0000313" key="15">
    <source>
        <dbReference type="Proteomes" id="UP000095300"/>
    </source>
</evidence>
<keyword evidence="8" id="KW-0862">Zinc</keyword>
<dbReference type="Pfam" id="PF00246">
    <property type="entry name" value="Peptidase_M14"/>
    <property type="match status" value="1"/>
</dbReference>
<keyword evidence="4" id="KW-0645">Protease</keyword>
<evidence type="ECO:0000256" key="5">
    <source>
        <dbReference type="ARBA" id="ARBA00022723"/>
    </source>
</evidence>
<dbReference type="PANTHER" id="PTHR11705:SF140">
    <property type="entry name" value="FI02848P-RELATED"/>
    <property type="match status" value="1"/>
</dbReference>
<dbReference type="EnsemblMetazoa" id="SCAU005384-RA">
    <property type="protein sequence ID" value="SCAU005384-PA"/>
    <property type="gene ID" value="SCAU005384"/>
</dbReference>
<dbReference type="GO" id="GO:0006508">
    <property type="term" value="P:proteolysis"/>
    <property type="evidence" value="ECO:0007669"/>
    <property type="project" value="UniProtKB-KW"/>
</dbReference>
<accession>A0A1I8P744</accession>
<keyword evidence="15" id="KW-1185">Reference proteome</keyword>
<evidence type="ECO:0000256" key="8">
    <source>
        <dbReference type="ARBA" id="ARBA00022833"/>
    </source>
</evidence>
<dbReference type="GO" id="GO:0005615">
    <property type="term" value="C:extracellular space"/>
    <property type="evidence" value="ECO:0007669"/>
    <property type="project" value="TreeGrafter"/>
</dbReference>
<protein>
    <recommendedName>
        <fullName evidence="13">Peptidase M14 domain-containing protein</fullName>
    </recommendedName>
</protein>